<keyword evidence="1" id="KW-1133">Transmembrane helix</keyword>
<dbReference type="Gene3D" id="3.60.21.40">
    <property type="entry name" value="GpdQ, catalytic alpha/beta sandwich domain"/>
    <property type="match status" value="1"/>
</dbReference>
<keyword evidence="3" id="KW-1185">Reference proteome</keyword>
<reference evidence="3" key="1">
    <citation type="journal article" date="2019" name="Int. J. Syst. Evol. Microbiol.">
        <title>The Global Catalogue of Microorganisms (GCM) 10K type strain sequencing project: providing services to taxonomists for standard genome sequencing and annotation.</title>
        <authorList>
            <consortium name="The Broad Institute Genomics Platform"/>
            <consortium name="The Broad Institute Genome Sequencing Center for Infectious Disease"/>
            <person name="Wu L."/>
            <person name="Ma J."/>
        </authorList>
    </citation>
    <scope>NUCLEOTIDE SEQUENCE [LARGE SCALE GENOMIC DNA]</scope>
    <source>
        <strain evidence="3">CCM 7526</strain>
    </source>
</reference>
<dbReference type="Gene3D" id="3.30.750.180">
    <property type="entry name" value="GpdQ, beta-strand dimerisation domain"/>
    <property type="match status" value="1"/>
</dbReference>
<gene>
    <name evidence="2" type="ORF">ACFQ5G_02550</name>
</gene>
<dbReference type="SUPFAM" id="SSF56300">
    <property type="entry name" value="Metallo-dependent phosphatases"/>
    <property type="match status" value="1"/>
</dbReference>
<comment type="caution">
    <text evidence="2">The sequence shown here is derived from an EMBL/GenBank/DDBJ whole genome shotgun (WGS) entry which is preliminary data.</text>
</comment>
<proteinExistence type="predicted"/>
<dbReference type="Proteomes" id="UP001597183">
    <property type="component" value="Unassembled WGS sequence"/>
</dbReference>
<organism evidence="2 3">
    <name type="scientific">Actinoplanes sichuanensis</name>
    <dbReference type="NCBI Taxonomy" id="512349"/>
    <lineage>
        <taxon>Bacteria</taxon>
        <taxon>Bacillati</taxon>
        <taxon>Actinomycetota</taxon>
        <taxon>Actinomycetes</taxon>
        <taxon>Micromonosporales</taxon>
        <taxon>Micromonosporaceae</taxon>
        <taxon>Actinoplanes</taxon>
    </lineage>
</organism>
<dbReference type="RefSeq" id="WP_317793865.1">
    <property type="nucleotide sequence ID" value="NZ_AP028461.1"/>
</dbReference>
<name>A0ABW4A166_9ACTN</name>
<dbReference type="InterPro" id="IPR042283">
    <property type="entry name" value="GpdQ_catalytic"/>
</dbReference>
<feature type="transmembrane region" description="Helical" evidence="1">
    <location>
        <begin position="31"/>
        <end position="52"/>
    </location>
</feature>
<dbReference type="EMBL" id="JBHTMK010000004">
    <property type="protein sequence ID" value="MFD1364218.1"/>
    <property type="molecule type" value="Genomic_DNA"/>
</dbReference>
<evidence type="ECO:0000313" key="3">
    <source>
        <dbReference type="Proteomes" id="UP001597183"/>
    </source>
</evidence>
<evidence type="ECO:0000313" key="2">
    <source>
        <dbReference type="EMBL" id="MFD1364218.1"/>
    </source>
</evidence>
<feature type="transmembrane region" description="Helical" evidence="1">
    <location>
        <begin position="164"/>
        <end position="185"/>
    </location>
</feature>
<protein>
    <submittedName>
        <fullName evidence="2">Uncharacterized protein</fullName>
    </submittedName>
</protein>
<feature type="transmembrane region" description="Helical" evidence="1">
    <location>
        <begin position="137"/>
        <end position="157"/>
    </location>
</feature>
<dbReference type="InterPro" id="IPR029052">
    <property type="entry name" value="Metallo-depent_PP-like"/>
</dbReference>
<keyword evidence="1" id="KW-0472">Membrane</keyword>
<accession>A0ABW4A166</accession>
<sequence length="490" mass="51797">MTEQPFRALAGVVVWLQRLPSRIPRHWSRRIGTAVAAVAVAWTGVTVGLLLFSNAETTVGPVQVQVSARLALSGETELRVPLFGSVRVDTHDAPVRLQATIINVDTEAAADLIADPAKLDQFTDDFLNDLAATIARLALRALGISILGGLVASALVFRNIRRIAAGGLLSLVSIGMVSALTAFTFRPGALASPQYSGLLENAPKVIGDARQVAAGYNDFGSGLVDLLFDANAAYKQLTVLPDLATAPGDTAVIHVSDLRSNPLAWSVVTQLAKRKNVAAVLDTGDATSLGNTLENRLLTTEVTRLGVPYLYVRGDQDSAATVAALTRTANAHVLDGDVVEVGPLRVAGISSTQRSVTTTVALSAADRAAVEAASRNLNGRIVDYNLTHAVPVNVVMMHEPEGAAEIGKSTPLVLTGFRSGRAVTALDDDTITMQQGRSGDGGVLHQNAPGQHFAMSVLYFTPQGRLRAYDDLVAYGPDLARIEVERHLTR</sequence>
<evidence type="ECO:0000256" key="1">
    <source>
        <dbReference type="SAM" id="Phobius"/>
    </source>
</evidence>
<keyword evidence="1" id="KW-0812">Transmembrane</keyword>
<dbReference type="InterPro" id="IPR042281">
    <property type="entry name" value="GpdQ_beta-strand"/>
</dbReference>